<dbReference type="EMBL" id="JACHGN010000034">
    <property type="protein sequence ID" value="MBB5139856.1"/>
    <property type="molecule type" value="Genomic_DNA"/>
</dbReference>
<evidence type="ECO:0000313" key="1">
    <source>
        <dbReference type="EMBL" id="MBB5139856.1"/>
    </source>
</evidence>
<comment type="caution">
    <text evidence="1">The sequence shown here is derived from an EMBL/GenBank/DDBJ whole genome shotgun (WGS) entry which is preliminary data.</text>
</comment>
<dbReference type="Proteomes" id="UP000578449">
    <property type="component" value="Unassembled WGS sequence"/>
</dbReference>
<sequence>MIFRPFDIEKAPALIDFRIVFVLYSSLDQSERHAWLGMDLYAQCSVFGYMWQFL</sequence>
<dbReference type="AlphaFoldDB" id="A0A840PLR6"/>
<keyword evidence="2" id="KW-1185">Reference proteome</keyword>
<proteinExistence type="predicted"/>
<evidence type="ECO:0000313" key="2">
    <source>
        <dbReference type="Proteomes" id="UP000578449"/>
    </source>
</evidence>
<protein>
    <submittedName>
        <fullName evidence="1">Uncharacterized protein</fullName>
    </submittedName>
</protein>
<accession>A0A840PLR6</accession>
<gene>
    <name evidence="1" type="ORF">HNP84_009620</name>
</gene>
<organism evidence="1 2">
    <name type="scientific">Thermocatellispora tengchongensis</name>
    <dbReference type="NCBI Taxonomy" id="1073253"/>
    <lineage>
        <taxon>Bacteria</taxon>
        <taxon>Bacillati</taxon>
        <taxon>Actinomycetota</taxon>
        <taxon>Actinomycetes</taxon>
        <taxon>Streptosporangiales</taxon>
        <taxon>Streptosporangiaceae</taxon>
        <taxon>Thermocatellispora</taxon>
    </lineage>
</organism>
<name>A0A840PLR6_9ACTN</name>
<reference evidence="1 2" key="1">
    <citation type="submission" date="2020-08" db="EMBL/GenBank/DDBJ databases">
        <title>Genomic Encyclopedia of Type Strains, Phase IV (KMG-IV): sequencing the most valuable type-strain genomes for metagenomic binning, comparative biology and taxonomic classification.</title>
        <authorList>
            <person name="Goeker M."/>
        </authorList>
    </citation>
    <scope>NUCLEOTIDE SEQUENCE [LARGE SCALE GENOMIC DNA]</scope>
    <source>
        <strain evidence="1 2">DSM 45615</strain>
    </source>
</reference>